<protein>
    <submittedName>
        <fullName evidence="1">YheC/YheD family protein</fullName>
    </submittedName>
</protein>
<name>A0A7X4YN00_9BACL</name>
<dbReference type="RefSeq" id="WP_161695084.1">
    <property type="nucleotide sequence ID" value="NZ_JAFBDP010000020.1"/>
</dbReference>
<evidence type="ECO:0000313" key="2">
    <source>
        <dbReference type="Proteomes" id="UP000558113"/>
    </source>
</evidence>
<proteinExistence type="predicted"/>
<dbReference type="SUPFAM" id="SSF56059">
    <property type="entry name" value="Glutathione synthetase ATP-binding domain-like"/>
    <property type="match status" value="1"/>
</dbReference>
<dbReference type="EMBL" id="JAAAMU010000002">
    <property type="protein sequence ID" value="NBC68369.1"/>
    <property type="molecule type" value="Genomic_DNA"/>
</dbReference>
<keyword evidence="2" id="KW-1185">Reference proteome</keyword>
<dbReference type="OrthoDB" id="7869153at2"/>
<dbReference type="Gene3D" id="3.30.470.20">
    <property type="entry name" value="ATP-grasp fold, B domain"/>
    <property type="match status" value="1"/>
</dbReference>
<reference evidence="1 2" key="1">
    <citation type="submission" date="2020-01" db="EMBL/GenBank/DDBJ databases">
        <title>Paenibacillus soybeanensis sp. nov. isolated from the nodules of soybean (Glycine max(L.) Merr).</title>
        <authorList>
            <person name="Wang H."/>
        </authorList>
    </citation>
    <scope>NUCLEOTIDE SEQUENCE [LARGE SCALE GENOMIC DNA]</scope>
    <source>
        <strain evidence="1 2">DSM 23054</strain>
    </source>
</reference>
<sequence length="251" mass="28533">MRVKERAMSRYVGSKWRKTVAIRKNTELASYVPDTLRMTNTTLLQHLNRYAMVYIKPEFGMHGNGVIRVERTAAGYKYQLNKKVRSFGDYAALYRSIRLQTGGKKYLVQKGIRLLAHRGRQFDIRVMAQFGPKRAWETTGIIGRVAAKNKIVTNYHGGGKLLAASRLLGPHTDDVKSKLSALSKLGVRAGKAMQSSFPGVYVIGLDIAMDESLQPWILEVNTRPDPYIFRKHPDPNVFRKIMRYAKAYPKS</sequence>
<dbReference type="Pfam" id="PF14398">
    <property type="entry name" value="ATPgrasp_YheCD"/>
    <property type="match status" value="1"/>
</dbReference>
<comment type="caution">
    <text evidence="1">The sequence shown here is derived from an EMBL/GenBank/DDBJ whole genome shotgun (WGS) entry which is preliminary data.</text>
</comment>
<organism evidence="1 2">
    <name type="scientific">Paenibacillus sacheonensis</name>
    <dbReference type="NCBI Taxonomy" id="742054"/>
    <lineage>
        <taxon>Bacteria</taxon>
        <taxon>Bacillati</taxon>
        <taxon>Bacillota</taxon>
        <taxon>Bacilli</taxon>
        <taxon>Bacillales</taxon>
        <taxon>Paenibacillaceae</taxon>
        <taxon>Paenibacillus</taxon>
    </lineage>
</organism>
<dbReference type="Proteomes" id="UP000558113">
    <property type="component" value="Unassembled WGS sequence"/>
</dbReference>
<dbReference type="AlphaFoldDB" id="A0A7X4YN00"/>
<evidence type="ECO:0000313" key="1">
    <source>
        <dbReference type="EMBL" id="NBC68369.1"/>
    </source>
</evidence>
<gene>
    <name evidence="1" type="ORF">GT003_05075</name>
</gene>
<dbReference type="InterPro" id="IPR026838">
    <property type="entry name" value="YheC/D"/>
</dbReference>
<accession>A0A7X4YN00</accession>